<name>A0ABS3Q8C2_9GAMM</name>
<dbReference type="PANTHER" id="PTHR34773">
    <property type="entry name" value="FLAGELLAR SECRETION CHAPERONE FLIS"/>
    <property type="match status" value="1"/>
</dbReference>
<dbReference type="CDD" id="cd16098">
    <property type="entry name" value="FliS"/>
    <property type="match status" value="1"/>
</dbReference>
<dbReference type="PIRSF" id="PIRSF039090">
    <property type="entry name" value="Flis"/>
    <property type="match status" value="1"/>
</dbReference>
<evidence type="ECO:0000256" key="2">
    <source>
        <dbReference type="ARBA" id="ARBA00008787"/>
    </source>
</evidence>
<accession>A0ABS3Q8C2</accession>
<evidence type="ECO:0000256" key="6">
    <source>
        <dbReference type="PIRNR" id="PIRNR039090"/>
    </source>
</evidence>
<dbReference type="Gene3D" id="1.20.120.340">
    <property type="entry name" value="Flagellar protein FliS"/>
    <property type="match status" value="1"/>
</dbReference>
<protein>
    <recommendedName>
        <fullName evidence="6">Flagellar secretion chaperone FliS</fullName>
    </recommendedName>
</protein>
<keyword evidence="5" id="KW-0143">Chaperone</keyword>
<evidence type="ECO:0000256" key="1">
    <source>
        <dbReference type="ARBA" id="ARBA00004514"/>
    </source>
</evidence>
<evidence type="ECO:0000256" key="4">
    <source>
        <dbReference type="ARBA" id="ARBA00022795"/>
    </source>
</evidence>
<proteinExistence type="inferred from homology"/>
<gene>
    <name evidence="7" type="primary">fliS</name>
    <name evidence="7" type="ORF">J3998_12445</name>
</gene>
<dbReference type="InterPro" id="IPR003713">
    <property type="entry name" value="FliS"/>
</dbReference>
<dbReference type="Proteomes" id="UP000664835">
    <property type="component" value="Unassembled WGS sequence"/>
</dbReference>
<evidence type="ECO:0000256" key="5">
    <source>
        <dbReference type="ARBA" id="ARBA00023186"/>
    </source>
</evidence>
<comment type="caution">
    <text evidence="7">The sequence shown here is derived from an EMBL/GenBank/DDBJ whole genome shotgun (WGS) entry which is preliminary data.</text>
</comment>
<keyword evidence="7" id="KW-0282">Flagellum</keyword>
<comment type="similarity">
    <text evidence="2 6">Belongs to the FliS family.</text>
</comment>
<comment type="subcellular location">
    <subcellularLocation>
        <location evidence="1 6">Cytoplasm</location>
        <location evidence="1 6">Cytosol</location>
    </subcellularLocation>
</comment>
<dbReference type="NCBIfam" id="TIGR00208">
    <property type="entry name" value="fliS"/>
    <property type="match status" value="1"/>
</dbReference>
<dbReference type="SUPFAM" id="SSF101116">
    <property type="entry name" value="Flagellar export chaperone FliS"/>
    <property type="match status" value="1"/>
</dbReference>
<dbReference type="EMBL" id="JAGETV010000039">
    <property type="protein sequence ID" value="MBO1928383.1"/>
    <property type="molecule type" value="Genomic_DNA"/>
</dbReference>
<dbReference type="InterPro" id="IPR036584">
    <property type="entry name" value="FliS_sf"/>
</dbReference>
<evidence type="ECO:0000256" key="3">
    <source>
        <dbReference type="ARBA" id="ARBA00022490"/>
    </source>
</evidence>
<organism evidence="7 8">
    <name type="scientific">Thiomicrorhabdus marina</name>
    <dbReference type="NCBI Taxonomy" id="2818442"/>
    <lineage>
        <taxon>Bacteria</taxon>
        <taxon>Pseudomonadati</taxon>
        <taxon>Pseudomonadota</taxon>
        <taxon>Gammaproteobacteria</taxon>
        <taxon>Thiotrichales</taxon>
        <taxon>Piscirickettsiaceae</taxon>
        <taxon>Thiomicrorhabdus</taxon>
    </lineage>
</organism>
<reference evidence="7 8" key="1">
    <citation type="submission" date="2021-03" db="EMBL/GenBank/DDBJ databases">
        <title>Thiomicrorhabdus sp.nov.,novel sulfur-oxidizing bacteria isolated from coastal sediment.</title>
        <authorList>
            <person name="Liu X."/>
        </authorList>
    </citation>
    <scope>NUCLEOTIDE SEQUENCE [LARGE SCALE GENOMIC DNA]</scope>
    <source>
        <strain evidence="7 8">6S2-11</strain>
    </source>
</reference>
<keyword evidence="4 6" id="KW-1005">Bacterial flagellum biogenesis</keyword>
<keyword evidence="7" id="KW-0966">Cell projection</keyword>
<dbReference type="RefSeq" id="WP_208150997.1">
    <property type="nucleotide sequence ID" value="NZ_JAGETV010000039.1"/>
</dbReference>
<keyword evidence="8" id="KW-1185">Reference proteome</keyword>
<evidence type="ECO:0000313" key="8">
    <source>
        <dbReference type="Proteomes" id="UP000664835"/>
    </source>
</evidence>
<sequence length="143" mass="16338">MTYAAQNKMAQQYAKNFVETAVTEASPHKLVELLYSALLKNLKLAKVFIEQKNYPKKAEFSNKAIAIINELRAGVDLESGGEVAENLYSLYDYCYRTVFMASTQNDVQKIDEVVEHITGLQEAWQQMPEDIKRASKEQIQRVN</sequence>
<keyword evidence="3 6" id="KW-0963">Cytoplasm</keyword>
<keyword evidence="7" id="KW-0969">Cilium</keyword>
<dbReference type="Pfam" id="PF02561">
    <property type="entry name" value="FliS"/>
    <property type="match status" value="1"/>
</dbReference>
<dbReference type="PANTHER" id="PTHR34773:SF1">
    <property type="entry name" value="FLAGELLAR SECRETION CHAPERONE FLIS"/>
    <property type="match status" value="1"/>
</dbReference>
<evidence type="ECO:0000313" key="7">
    <source>
        <dbReference type="EMBL" id="MBO1928383.1"/>
    </source>
</evidence>